<feature type="transmembrane region" description="Helical" evidence="8">
    <location>
        <begin position="306"/>
        <end position="325"/>
    </location>
</feature>
<proteinExistence type="predicted"/>
<dbReference type="NCBIfam" id="TIGR02602">
    <property type="entry name" value="8TM_EpsH"/>
    <property type="match status" value="1"/>
</dbReference>
<dbReference type="AlphaFoldDB" id="A0A7X7R942"/>
<comment type="subcellular location">
    <subcellularLocation>
        <location evidence="1">Cell membrane</location>
        <topology evidence="1">Multi-pass membrane protein</topology>
    </subcellularLocation>
</comment>
<dbReference type="EC" id="3.4.22.-" evidence="10"/>
<evidence type="ECO:0000259" key="9">
    <source>
        <dbReference type="Pfam" id="PF11984"/>
    </source>
</evidence>
<dbReference type="GO" id="GO:0006508">
    <property type="term" value="P:proteolysis"/>
    <property type="evidence" value="ECO:0007669"/>
    <property type="project" value="UniProtKB-KW"/>
</dbReference>
<organism evidence="10 11">
    <name type="scientific">Thauera phenolivorans</name>
    <dbReference type="NCBI Taxonomy" id="1792543"/>
    <lineage>
        <taxon>Bacteria</taxon>
        <taxon>Pseudomonadati</taxon>
        <taxon>Pseudomonadota</taxon>
        <taxon>Betaproteobacteria</taxon>
        <taxon>Rhodocyclales</taxon>
        <taxon>Zoogloeaceae</taxon>
        <taxon>Thauera</taxon>
    </lineage>
</organism>
<comment type="caution">
    <text evidence="10">The sequence shown here is derived from an EMBL/GenBank/DDBJ whole genome shotgun (WGS) entry which is preliminary data.</text>
</comment>
<evidence type="ECO:0000256" key="5">
    <source>
        <dbReference type="ARBA" id="ARBA00022801"/>
    </source>
</evidence>
<keyword evidence="4 8" id="KW-0812">Transmembrane</keyword>
<keyword evidence="6 8" id="KW-1133">Transmembrane helix</keyword>
<feature type="transmembrane region" description="Helical" evidence="8">
    <location>
        <begin position="266"/>
        <end position="285"/>
    </location>
</feature>
<evidence type="ECO:0000313" key="11">
    <source>
        <dbReference type="Proteomes" id="UP000536534"/>
    </source>
</evidence>
<reference evidence="10 11" key="1">
    <citation type="journal article" date="2020" name="Biotechnol. Biofuels">
        <title>New insights from the biogas microbiome by comprehensive genome-resolved metagenomics of nearly 1600 species originating from multiple anaerobic digesters.</title>
        <authorList>
            <person name="Campanaro S."/>
            <person name="Treu L."/>
            <person name="Rodriguez-R L.M."/>
            <person name="Kovalovszki A."/>
            <person name="Ziels R.M."/>
            <person name="Maus I."/>
            <person name="Zhu X."/>
            <person name="Kougias P.G."/>
            <person name="Basile A."/>
            <person name="Luo G."/>
            <person name="Schluter A."/>
            <person name="Konstantinidis K.T."/>
            <person name="Angelidaki I."/>
        </authorList>
    </citation>
    <scope>NUCLEOTIDE SEQUENCE [LARGE SCALE GENOMIC DNA]</scope>
    <source>
        <strain evidence="10">AS06rmzACSIP_256</strain>
    </source>
</reference>
<sequence length="517" mass="56166">MNRDFELPLPATALLAASTPVSGTLALAASLILLAFGWTLGWFSSTAAEIGQIWWRSETYAHGLIVLPVFAWIAWRNRDRIAVAQARPAPWMVVPAALAGLGWLLGQLVSVSAASHFFLVALVVITLVGTLGWQLSRVLLFPILFLFFGVPIGDFMLPTLMDYTAEFTVWALRASGVPVYKEGLYFVVPNGCWAVVEACSGIRYLIASLTVGALYAYLNYTSLKRRLLFMLVALAVPIVANWLRAYMIVMLGYLTDNKLAAGVDHLIYGWLFFGVIIFLMFWIGSRWHEEPAGSPAAVPTARAPGRAVWLALVPLFAVAPLFAGLETKLETPAAPFELEVRLPAPAAGWMQADEGVAYRPFYNGQRGEATASYRSPDGGLVTVFAAVFASQQPGHEMVTWGNGLVTPEERGPKLVRGGRSDIDGLRFRNATVVAGSERVRVWQWYRINDRQLIGDAELKLRLAADRMLGLKDASAVALVMSAEKEDPATADARIGAFMKAHGAALDKALDAAAEGAP</sequence>
<dbReference type="GO" id="GO:0008233">
    <property type="term" value="F:peptidase activity"/>
    <property type="evidence" value="ECO:0007669"/>
    <property type="project" value="UniProtKB-KW"/>
</dbReference>
<dbReference type="NCBIfam" id="TIGR04178">
    <property type="entry name" value="exo_archaeo"/>
    <property type="match status" value="1"/>
</dbReference>
<evidence type="ECO:0000256" key="2">
    <source>
        <dbReference type="ARBA" id="ARBA00022475"/>
    </source>
</evidence>
<evidence type="ECO:0000256" key="3">
    <source>
        <dbReference type="ARBA" id="ARBA00022670"/>
    </source>
</evidence>
<evidence type="ECO:0000313" key="10">
    <source>
        <dbReference type="EMBL" id="NLF55018.1"/>
    </source>
</evidence>
<dbReference type="Proteomes" id="UP000536534">
    <property type="component" value="Unassembled WGS sequence"/>
</dbReference>
<feature type="transmembrane region" description="Helical" evidence="8">
    <location>
        <begin position="138"/>
        <end position="157"/>
    </location>
</feature>
<gene>
    <name evidence="10" type="primary">xrtA</name>
    <name evidence="10" type="ORF">GX576_11605</name>
</gene>
<dbReference type="GO" id="GO:0005886">
    <property type="term" value="C:plasma membrane"/>
    <property type="evidence" value="ECO:0007669"/>
    <property type="project" value="UniProtKB-SubCell"/>
</dbReference>
<evidence type="ECO:0000256" key="6">
    <source>
        <dbReference type="ARBA" id="ARBA00022989"/>
    </source>
</evidence>
<feature type="domain" description="Methanolan biosynthesis EpsI" evidence="9">
    <location>
        <begin position="311"/>
        <end position="507"/>
    </location>
</feature>
<dbReference type="NCBIfam" id="TIGR02914">
    <property type="entry name" value="EpsI_fam"/>
    <property type="match status" value="1"/>
</dbReference>
<feature type="transmembrane region" description="Helical" evidence="8">
    <location>
        <begin position="227"/>
        <end position="254"/>
    </location>
</feature>
<evidence type="ECO:0000256" key="1">
    <source>
        <dbReference type="ARBA" id="ARBA00004651"/>
    </source>
</evidence>
<feature type="transmembrane region" description="Helical" evidence="8">
    <location>
        <begin position="89"/>
        <end position="106"/>
    </location>
</feature>
<dbReference type="InterPro" id="IPR013426">
    <property type="entry name" value="EpsH-like"/>
</dbReference>
<keyword evidence="7 8" id="KW-0472">Membrane</keyword>
<feature type="transmembrane region" description="Helical" evidence="8">
    <location>
        <begin position="12"/>
        <end position="40"/>
    </location>
</feature>
<dbReference type="Pfam" id="PF09721">
    <property type="entry name" value="Exosortase_EpsH"/>
    <property type="match status" value="1"/>
</dbReference>
<feature type="transmembrane region" description="Helical" evidence="8">
    <location>
        <begin position="112"/>
        <end position="131"/>
    </location>
</feature>
<name>A0A7X7R942_9RHOO</name>
<feature type="transmembrane region" description="Helical" evidence="8">
    <location>
        <begin position="202"/>
        <end position="220"/>
    </location>
</feature>
<keyword evidence="3" id="KW-0645">Protease</keyword>
<dbReference type="InterPro" id="IPR017540">
    <property type="entry name" value="Exosortase-1"/>
</dbReference>
<dbReference type="InterPro" id="IPR014263">
    <property type="entry name" value="Methanolan_biosynth_EpsI"/>
</dbReference>
<keyword evidence="5 10" id="KW-0378">Hydrolase</keyword>
<dbReference type="InterPro" id="IPR019127">
    <property type="entry name" value="Exosortase"/>
</dbReference>
<evidence type="ECO:0000256" key="7">
    <source>
        <dbReference type="ARBA" id="ARBA00023136"/>
    </source>
</evidence>
<dbReference type="EMBL" id="JAAYYV010000312">
    <property type="protein sequence ID" value="NLF55018.1"/>
    <property type="molecule type" value="Genomic_DNA"/>
</dbReference>
<evidence type="ECO:0000256" key="8">
    <source>
        <dbReference type="SAM" id="Phobius"/>
    </source>
</evidence>
<feature type="transmembrane region" description="Helical" evidence="8">
    <location>
        <begin position="60"/>
        <end position="77"/>
    </location>
</feature>
<dbReference type="NCBIfam" id="TIGR03109">
    <property type="entry name" value="exosort_XrtA"/>
    <property type="match status" value="1"/>
</dbReference>
<dbReference type="Pfam" id="PF11984">
    <property type="entry name" value="DUF3485"/>
    <property type="match status" value="1"/>
</dbReference>
<accession>A0A7X7R942</accession>
<evidence type="ECO:0000256" key="4">
    <source>
        <dbReference type="ARBA" id="ARBA00022692"/>
    </source>
</evidence>
<dbReference type="InterPro" id="IPR026392">
    <property type="entry name" value="Exo/Archaeosortase_dom"/>
</dbReference>
<protein>
    <submittedName>
        <fullName evidence="10">Exosortase A</fullName>
        <ecNumber evidence="10">3.4.22.-</ecNumber>
    </submittedName>
</protein>
<keyword evidence="2" id="KW-1003">Cell membrane</keyword>